<keyword evidence="9" id="KW-0418">Kinase</keyword>
<dbReference type="Pfam" id="PF01064">
    <property type="entry name" value="Activin_recp"/>
    <property type="match status" value="1"/>
</dbReference>
<feature type="binding site" evidence="14">
    <location>
        <position position="190"/>
    </location>
    <ligand>
        <name>ATP</name>
        <dbReference type="ChEBI" id="CHEBI:30616"/>
    </ligand>
</feature>
<name>A0A3Q3GSL6_9LABR</name>
<dbReference type="PROSITE" id="PS50011">
    <property type="entry name" value="PROTEIN_KINASE_DOM"/>
    <property type="match status" value="1"/>
</dbReference>
<keyword evidence="12" id="KW-0472">Membrane</keyword>
<dbReference type="Proteomes" id="UP000261660">
    <property type="component" value="Unplaced"/>
</dbReference>
<evidence type="ECO:0000256" key="2">
    <source>
        <dbReference type="ARBA" id="ARBA00009605"/>
    </source>
</evidence>
<dbReference type="GeneTree" id="ENSGT00940000156449"/>
<evidence type="ECO:0000259" key="15">
    <source>
        <dbReference type="PROSITE" id="PS50011"/>
    </source>
</evidence>
<evidence type="ECO:0000256" key="3">
    <source>
        <dbReference type="ARBA" id="ARBA00012401"/>
    </source>
</evidence>
<dbReference type="InterPro" id="IPR017441">
    <property type="entry name" value="Protein_kinase_ATP_BS"/>
</dbReference>
<keyword evidence="10 14" id="KW-0067">ATP-binding</keyword>
<dbReference type="InterPro" id="IPR000719">
    <property type="entry name" value="Prot_kinase_dom"/>
</dbReference>
<dbReference type="AlphaFoldDB" id="A0A3Q3GSL6"/>
<dbReference type="GO" id="GO:0005524">
    <property type="term" value="F:ATP binding"/>
    <property type="evidence" value="ECO:0007669"/>
    <property type="project" value="UniProtKB-UniRule"/>
</dbReference>
<dbReference type="SUPFAM" id="SSF57302">
    <property type="entry name" value="Snake toxin-like"/>
    <property type="match status" value="1"/>
</dbReference>
<dbReference type="GO" id="GO:0005886">
    <property type="term" value="C:plasma membrane"/>
    <property type="evidence" value="ECO:0007669"/>
    <property type="project" value="TreeGrafter"/>
</dbReference>
<evidence type="ECO:0000256" key="6">
    <source>
        <dbReference type="ARBA" id="ARBA00022692"/>
    </source>
</evidence>
<evidence type="ECO:0000256" key="13">
    <source>
        <dbReference type="ARBA" id="ARBA00023170"/>
    </source>
</evidence>
<evidence type="ECO:0000256" key="12">
    <source>
        <dbReference type="ARBA" id="ARBA00023136"/>
    </source>
</evidence>
<reference evidence="16" key="1">
    <citation type="submission" date="2025-08" db="UniProtKB">
        <authorList>
            <consortium name="Ensembl"/>
        </authorList>
    </citation>
    <scope>IDENTIFICATION</scope>
</reference>
<organism evidence="16 17">
    <name type="scientific">Labrus bergylta</name>
    <name type="common">ballan wrasse</name>
    <dbReference type="NCBI Taxonomy" id="56723"/>
    <lineage>
        <taxon>Eukaryota</taxon>
        <taxon>Metazoa</taxon>
        <taxon>Chordata</taxon>
        <taxon>Craniata</taxon>
        <taxon>Vertebrata</taxon>
        <taxon>Euteleostomi</taxon>
        <taxon>Actinopterygii</taxon>
        <taxon>Neopterygii</taxon>
        <taxon>Teleostei</taxon>
        <taxon>Neoteleostei</taxon>
        <taxon>Acanthomorphata</taxon>
        <taxon>Eupercaria</taxon>
        <taxon>Labriformes</taxon>
        <taxon>Labridae</taxon>
        <taxon>Labrus</taxon>
    </lineage>
</organism>
<dbReference type="Gene3D" id="3.30.200.20">
    <property type="entry name" value="Phosphorylase Kinase, domain 1"/>
    <property type="match status" value="1"/>
</dbReference>
<feature type="domain" description="Protein kinase" evidence="15">
    <location>
        <begin position="163"/>
        <end position="469"/>
    </location>
</feature>
<evidence type="ECO:0000256" key="5">
    <source>
        <dbReference type="ARBA" id="ARBA00022679"/>
    </source>
</evidence>
<dbReference type="EC" id="2.7.11.30" evidence="3"/>
<evidence type="ECO:0000256" key="14">
    <source>
        <dbReference type="PROSITE-ProRule" id="PRU10141"/>
    </source>
</evidence>
<dbReference type="InterPro" id="IPR000333">
    <property type="entry name" value="TGFB_receptor"/>
</dbReference>
<keyword evidence="4" id="KW-0723">Serine/threonine-protein kinase</keyword>
<comment type="subcellular location">
    <subcellularLocation>
        <location evidence="1">Membrane</location>
        <topology evidence="1">Single-pass type I membrane protein</topology>
    </subcellularLocation>
</comment>
<keyword evidence="6" id="KW-0812">Transmembrane</keyword>
<evidence type="ECO:0000256" key="1">
    <source>
        <dbReference type="ARBA" id="ARBA00004479"/>
    </source>
</evidence>
<dbReference type="GO" id="GO:0030509">
    <property type="term" value="P:BMP signaling pathway"/>
    <property type="evidence" value="ECO:0007669"/>
    <property type="project" value="TreeGrafter"/>
</dbReference>
<keyword evidence="13" id="KW-0675">Receptor</keyword>
<proteinExistence type="inferred from homology"/>
<dbReference type="InterPro" id="IPR011009">
    <property type="entry name" value="Kinase-like_dom_sf"/>
</dbReference>
<protein>
    <recommendedName>
        <fullName evidence="3">receptor protein serine/threonine kinase</fullName>
        <ecNumber evidence="3">2.7.11.30</ecNumber>
    </recommendedName>
</protein>
<dbReference type="PANTHER" id="PTHR23255">
    <property type="entry name" value="TRANSFORMING GROWTH FACTOR-BETA RECEPTOR TYPE I AND II"/>
    <property type="match status" value="1"/>
</dbReference>
<dbReference type="Gene3D" id="2.10.60.10">
    <property type="entry name" value="CD59"/>
    <property type="match status" value="1"/>
</dbReference>
<dbReference type="PROSITE" id="PS00107">
    <property type="entry name" value="PROTEIN_KINASE_ATP"/>
    <property type="match status" value="1"/>
</dbReference>
<keyword evidence="8 14" id="KW-0547">Nucleotide-binding</keyword>
<dbReference type="InterPro" id="IPR045860">
    <property type="entry name" value="Snake_toxin-like_sf"/>
</dbReference>
<keyword evidence="11" id="KW-1133">Transmembrane helix</keyword>
<evidence type="ECO:0000256" key="4">
    <source>
        <dbReference type="ARBA" id="ARBA00022527"/>
    </source>
</evidence>
<accession>A0A3Q3GSL6</accession>
<evidence type="ECO:0000313" key="16">
    <source>
        <dbReference type="Ensembl" id="ENSLBEP00000033393.1"/>
    </source>
</evidence>
<keyword evidence="7" id="KW-0732">Signal</keyword>
<evidence type="ECO:0000256" key="9">
    <source>
        <dbReference type="ARBA" id="ARBA00022777"/>
    </source>
</evidence>
<evidence type="ECO:0000256" key="11">
    <source>
        <dbReference type="ARBA" id="ARBA00022989"/>
    </source>
</evidence>
<evidence type="ECO:0000256" key="8">
    <source>
        <dbReference type="ARBA" id="ARBA00022741"/>
    </source>
</evidence>
<dbReference type="SUPFAM" id="SSF56112">
    <property type="entry name" value="Protein kinase-like (PK-like)"/>
    <property type="match status" value="1"/>
</dbReference>
<dbReference type="GO" id="GO:0043235">
    <property type="term" value="C:receptor complex"/>
    <property type="evidence" value="ECO:0007669"/>
    <property type="project" value="TreeGrafter"/>
</dbReference>
<keyword evidence="5" id="KW-0808">Transferase</keyword>
<dbReference type="InterPro" id="IPR000472">
    <property type="entry name" value="Activin_recp"/>
</dbReference>
<evidence type="ECO:0000313" key="17">
    <source>
        <dbReference type="Proteomes" id="UP000261660"/>
    </source>
</evidence>
<keyword evidence="17" id="KW-1185">Reference proteome</keyword>
<dbReference type="PANTHER" id="PTHR23255:SF63">
    <property type="entry name" value="BONE MORPHOGENETIC PROTEIN RECEPTOR TYPE-2"/>
    <property type="match status" value="1"/>
</dbReference>
<dbReference type="Ensembl" id="ENSLBET00000034862.1">
    <property type="protein sequence ID" value="ENSLBEP00000033393.1"/>
    <property type="gene ID" value="ENSLBEG00000025103.1"/>
</dbReference>
<dbReference type="GO" id="GO:0005024">
    <property type="term" value="F:transforming growth factor beta receptor activity"/>
    <property type="evidence" value="ECO:0007669"/>
    <property type="project" value="TreeGrafter"/>
</dbReference>
<reference evidence="16" key="2">
    <citation type="submission" date="2025-09" db="UniProtKB">
        <authorList>
            <consortium name="Ensembl"/>
        </authorList>
    </citation>
    <scope>IDENTIFICATION</scope>
</reference>
<comment type="similarity">
    <text evidence="2">Belongs to the protein kinase superfamily. TKL Ser/Thr protein kinase family. TGFB receptor subfamily.</text>
</comment>
<dbReference type="Pfam" id="PF00069">
    <property type="entry name" value="Pkinase"/>
    <property type="match status" value="1"/>
</dbReference>
<dbReference type="Gene3D" id="1.10.510.10">
    <property type="entry name" value="Transferase(Phosphotransferase) domain 1"/>
    <property type="match status" value="1"/>
</dbReference>
<evidence type="ECO:0000256" key="10">
    <source>
        <dbReference type="ARBA" id="ARBA00022840"/>
    </source>
</evidence>
<evidence type="ECO:0000256" key="7">
    <source>
        <dbReference type="ARBA" id="ARBA00022729"/>
    </source>
</evidence>
<sequence>ASSEERECAFTENLPVADPHSGSTNKLRGVVRENGTVRCSRGSRCYGLWEKRADGEIHLVNQGCWALQQKCNGDRCLVTATPSEIQNGNFRFCCCNRDLCNANFTEAPPTADTPALKPIRRDDDAVNCLFVCLFVFPGKQKHSLSALDVMEAANSDSVDLDNLKLLELIGRGRYGTVFRSSLNERCVAVKLFTSANRQNYANERSIYCLPLLQQHDNIARFLSADERTTADGRLESLILMEYYPHGCLSHYLSVHTVDWVACCRMTHGVTRGLAFLHTELYRGDQYKPPVAHRDVTSRNVLVRADLSCVLADFGLSMRLTGSRPCRPGDDDTMAISEVGTVRYMAPEVLGGALNLRDCESALKQVDVYALGLLYWESFRRCSHLFPGEAVPEYQLAFQAELGNHPSFEEMQILVAREKYRPRFPEAWKENSLVGLAAHFLSFCLTISNLFITPHHDFWTGCNKVNLLWL</sequence>